<comment type="caution">
    <text evidence="2">The sequence shown here is derived from an EMBL/GenBank/DDBJ whole genome shotgun (WGS) entry which is preliminary data.</text>
</comment>
<proteinExistence type="predicted"/>
<evidence type="ECO:0000313" key="3">
    <source>
        <dbReference type="Proteomes" id="UP000012589"/>
    </source>
</evidence>
<dbReference type="AlphaFoldDB" id="N2A4H0"/>
<accession>N2A4H0</accession>
<evidence type="ECO:0000256" key="1">
    <source>
        <dbReference type="SAM" id="Phobius"/>
    </source>
</evidence>
<keyword evidence="1" id="KW-0812">Transmembrane</keyword>
<reference evidence="2 3" key="1">
    <citation type="journal article" date="2014" name="Genome Announc.">
        <title>Draft genome sequences of the altered schaedler flora, a defined bacterial community from gnotobiotic mice.</title>
        <authorList>
            <person name="Wannemuehler M.J."/>
            <person name="Overstreet A.M."/>
            <person name="Ward D.V."/>
            <person name="Phillips G.J."/>
        </authorList>
    </citation>
    <scope>NUCLEOTIDE SEQUENCE [LARGE SCALE GENOMIC DNA]</scope>
    <source>
        <strain evidence="2 3">ASF492</strain>
    </source>
</reference>
<dbReference type="EMBL" id="AQFT01000110">
    <property type="protein sequence ID" value="EMZ23101.1"/>
    <property type="molecule type" value="Genomic_DNA"/>
</dbReference>
<name>N2A4H0_9FIRM</name>
<keyword evidence="3" id="KW-1185">Reference proteome</keyword>
<gene>
    <name evidence="2" type="ORF">C823_03708</name>
</gene>
<dbReference type="HOGENOM" id="CLU_2665636_0_0_9"/>
<organism evidence="2 3">
    <name type="scientific">Eubacterium plexicaudatum ASF492</name>
    <dbReference type="NCBI Taxonomy" id="1235802"/>
    <lineage>
        <taxon>Bacteria</taxon>
        <taxon>Bacillati</taxon>
        <taxon>Bacillota</taxon>
        <taxon>Clostridia</taxon>
        <taxon>Eubacteriales</taxon>
        <taxon>Eubacteriaceae</taxon>
        <taxon>Eubacterium</taxon>
    </lineage>
</organism>
<keyword evidence="1" id="KW-0472">Membrane</keyword>
<feature type="transmembrane region" description="Helical" evidence="1">
    <location>
        <begin position="44"/>
        <end position="64"/>
    </location>
</feature>
<dbReference type="Proteomes" id="UP000012589">
    <property type="component" value="Unassembled WGS sequence"/>
</dbReference>
<dbReference type="STRING" id="1235802.C823_03708"/>
<evidence type="ECO:0000313" key="2">
    <source>
        <dbReference type="EMBL" id="EMZ23101.1"/>
    </source>
</evidence>
<keyword evidence="1" id="KW-1133">Transmembrane helix</keyword>
<sequence>MLTKQSEMQSQVILISSLNKGVLNSYNKYKNNGTVYQLDYFRCIISLTYKVTLFRIVLCANLLYMRKYLVRYFIF</sequence>
<protein>
    <submittedName>
        <fullName evidence="2">Uncharacterized protein</fullName>
    </submittedName>
</protein>